<keyword evidence="2" id="KW-0547">Nucleotide-binding</keyword>
<dbReference type="FunFam" id="3.10.20.30:FF:000010">
    <property type="entry name" value="Molybdopterin synthase sulfur carrier subunit"/>
    <property type="match status" value="1"/>
</dbReference>
<evidence type="ECO:0000313" key="6">
    <source>
        <dbReference type="Proteomes" id="UP000193498"/>
    </source>
</evidence>
<proteinExistence type="predicted"/>
<sequence>MSEKLKLLYFASAQDAAQVQEETLLLTELPTPNVASLIAWMTEKYPGMGKLFSSNTMLAVNMEYVELDSQVALKDGDEVAVIPPVSGG</sequence>
<dbReference type="Pfam" id="PF02597">
    <property type="entry name" value="ThiS"/>
    <property type="match status" value="1"/>
</dbReference>
<dbReference type="InterPro" id="IPR010038">
    <property type="entry name" value="MoaD_arc-typ"/>
</dbReference>
<evidence type="ECO:0000256" key="1">
    <source>
        <dbReference type="ARBA" id="ARBA00005046"/>
    </source>
</evidence>
<dbReference type="PANTHER" id="PTHR33359:SF1">
    <property type="entry name" value="MOLYBDOPTERIN SYNTHASE SULFUR CARRIER SUBUNIT"/>
    <property type="match status" value="1"/>
</dbReference>
<dbReference type="CDD" id="cd00754">
    <property type="entry name" value="Ubl_MoaD"/>
    <property type="match status" value="1"/>
</dbReference>
<evidence type="ECO:0000256" key="3">
    <source>
        <dbReference type="ARBA" id="ARBA00023150"/>
    </source>
</evidence>
<gene>
    <name evidence="5" type="ORF">K493DRAFT_313434</name>
    <name evidence="4" type="ORF">K493DRAFT_412666</name>
</gene>
<evidence type="ECO:0000256" key="2">
    <source>
        <dbReference type="ARBA" id="ARBA00022741"/>
    </source>
</evidence>
<dbReference type="NCBIfam" id="TIGR01687">
    <property type="entry name" value="moaD_arch"/>
    <property type="match status" value="1"/>
</dbReference>
<evidence type="ECO:0000313" key="5">
    <source>
        <dbReference type="EMBL" id="ORX98896.1"/>
    </source>
</evidence>
<dbReference type="UniPathway" id="UPA00344"/>
<reference evidence="5 6" key="1">
    <citation type="submission" date="2016-07" db="EMBL/GenBank/DDBJ databases">
        <title>Pervasive Adenine N6-methylation of Active Genes in Fungi.</title>
        <authorList>
            <consortium name="DOE Joint Genome Institute"/>
            <person name="Mondo S.J."/>
            <person name="Dannebaum R.O."/>
            <person name="Kuo R.C."/>
            <person name="Labutti K."/>
            <person name="Haridas S."/>
            <person name="Kuo A."/>
            <person name="Salamov A."/>
            <person name="Ahrendt S.R."/>
            <person name="Lipzen A."/>
            <person name="Sullivan W."/>
            <person name="Andreopoulos W.B."/>
            <person name="Clum A."/>
            <person name="Lindquist E."/>
            <person name="Daum C."/>
            <person name="Ramamoorthy G.K."/>
            <person name="Gryganskyi A."/>
            <person name="Culley D."/>
            <person name="Magnuson J.K."/>
            <person name="James T.Y."/>
            <person name="O'Malley M.A."/>
            <person name="Stajich J.E."/>
            <person name="Spatafora J.W."/>
            <person name="Visel A."/>
            <person name="Grigoriev I.V."/>
        </authorList>
    </citation>
    <scope>NUCLEOTIDE SEQUENCE [LARGE SCALE GENOMIC DNA]</scope>
    <source>
        <strain evidence="5 6">CBS 931.73</strain>
    </source>
</reference>
<dbReference type="GO" id="GO:1990133">
    <property type="term" value="C:molybdopterin adenylyltransferase complex"/>
    <property type="evidence" value="ECO:0007669"/>
    <property type="project" value="TreeGrafter"/>
</dbReference>
<dbReference type="SUPFAM" id="SSF54285">
    <property type="entry name" value="MoaD/ThiS"/>
    <property type="match status" value="1"/>
</dbReference>
<dbReference type="InParanoid" id="A0A1Y1YMB2"/>
<dbReference type="EMBL" id="MCFE01001039">
    <property type="protein sequence ID" value="ORX75109.1"/>
    <property type="molecule type" value="Genomic_DNA"/>
</dbReference>
<dbReference type="Gene3D" id="3.10.20.30">
    <property type="match status" value="1"/>
</dbReference>
<dbReference type="InterPro" id="IPR012675">
    <property type="entry name" value="Beta-grasp_dom_sf"/>
</dbReference>
<organism evidence="5 6">
    <name type="scientific">Basidiobolus meristosporus CBS 931.73</name>
    <dbReference type="NCBI Taxonomy" id="1314790"/>
    <lineage>
        <taxon>Eukaryota</taxon>
        <taxon>Fungi</taxon>
        <taxon>Fungi incertae sedis</taxon>
        <taxon>Zoopagomycota</taxon>
        <taxon>Entomophthoromycotina</taxon>
        <taxon>Basidiobolomycetes</taxon>
        <taxon>Basidiobolales</taxon>
        <taxon>Basidiobolaceae</taxon>
        <taxon>Basidiobolus</taxon>
    </lineage>
</organism>
<dbReference type="GO" id="GO:0006777">
    <property type="term" value="P:Mo-molybdopterin cofactor biosynthetic process"/>
    <property type="evidence" value="ECO:0007669"/>
    <property type="project" value="UniProtKB-KW"/>
</dbReference>
<keyword evidence="3" id="KW-0501">Molybdenum cofactor biosynthesis</keyword>
<dbReference type="Proteomes" id="UP000193498">
    <property type="component" value="Unassembled WGS sequence"/>
</dbReference>
<dbReference type="InterPro" id="IPR003749">
    <property type="entry name" value="ThiS/MoaD-like"/>
</dbReference>
<dbReference type="InterPro" id="IPR016155">
    <property type="entry name" value="Mopterin_synth/thiamin_S_b"/>
</dbReference>
<comment type="caution">
    <text evidence="5">The sequence shown here is derived from an EMBL/GenBank/DDBJ whole genome shotgun (WGS) entry which is preliminary data.</text>
</comment>
<dbReference type="AlphaFoldDB" id="A0A1Y1YMB2"/>
<dbReference type="OrthoDB" id="5595860at2759"/>
<dbReference type="EMBL" id="MCFE01000105">
    <property type="protein sequence ID" value="ORX98896.1"/>
    <property type="molecule type" value="Genomic_DNA"/>
</dbReference>
<name>A0A1Y1YMB2_9FUNG</name>
<dbReference type="NCBIfam" id="TIGR01682">
    <property type="entry name" value="moaD"/>
    <property type="match status" value="1"/>
</dbReference>
<dbReference type="PANTHER" id="PTHR33359">
    <property type="entry name" value="MOLYBDOPTERIN SYNTHASE SULFUR CARRIER SUBUNIT"/>
    <property type="match status" value="1"/>
</dbReference>
<accession>A0A1Y1YMB2</accession>
<dbReference type="InterPro" id="IPR044672">
    <property type="entry name" value="MOCS2A"/>
</dbReference>
<dbReference type="GO" id="GO:0000166">
    <property type="term" value="F:nucleotide binding"/>
    <property type="evidence" value="ECO:0007669"/>
    <property type="project" value="UniProtKB-KW"/>
</dbReference>
<keyword evidence="6" id="KW-1185">Reference proteome</keyword>
<protein>
    <submittedName>
        <fullName evidence="5">Molybdopterin synthase, small subunit CNX7</fullName>
    </submittedName>
</protein>
<comment type="pathway">
    <text evidence="1">Cofactor biosynthesis; molybdopterin biosynthesis.</text>
</comment>
<evidence type="ECO:0000313" key="4">
    <source>
        <dbReference type="EMBL" id="ORX75109.1"/>
    </source>
</evidence>